<evidence type="ECO:0000256" key="4">
    <source>
        <dbReference type="ARBA" id="ARBA00022448"/>
    </source>
</evidence>
<dbReference type="GO" id="GO:0005524">
    <property type="term" value="F:ATP binding"/>
    <property type="evidence" value="ECO:0007669"/>
    <property type="project" value="UniProtKB-KW"/>
</dbReference>
<dbReference type="InterPro" id="IPR017871">
    <property type="entry name" value="ABC_transporter-like_CS"/>
</dbReference>
<dbReference type="InterPro" id="IPR000515">
    <property type="entry name" value="MetI-like"/>
</dbReference>
<protein>
    <submittedName>
        <fullName evidence="14">ABC transporter ATP-binding protein</fullName>
        <ecNumber evidence="14">3.6.3.-</ecNumber>
    </submittedName>
</protein>
<comment type="similarity">
    <text evidence="11">Belongs to the binding-protein-dependent transport system permease family.</text>
</comment>
<dbReference type="GO" id="GO:0005886">
    <property type="term" value="C:plasma membrane"/>
    <property type="evidence" value="ECO:0007669"/>
    <property type="project" value="UniProtKB-SubCell"/>
</dbReference>
<keyword evidence="5" id="KW-1003">Cell membrane</keyword>
<dbReference type="PANTHER" id="PTHR43297">
    <property type="entry name" value="OLIGOPEPTIDE TRANSPORT ATP-BINDING PROTEIN APPD"/>
    <property type="match status" value="1"/>
</dbReference>
<keyword evidence="9 11" id="KW-1133">Transmembrane helix</keyword>
<evidence type="ECO:0000256" key="10">
    <source>
        <dbReference type="ARBA" id="ARBA00023136"/>
    </source>
</evidence>
<evidence type="ECO:0000256" key="1">
    <source>
        <dbReference type="ARBA" id="ARBA00004417"/>
    </source>
</evidence>
<feature type="domain" description="ABC transmembrane type-1" evidence="13">
    <location>
        <begin position="98"/>
        <end position="282"/>
    </location>
</feature>
<dbReference type="Proteomes" id="UP000076848">
    <property type="component" value="Unassembled WGS sequence"/>
</dbReference>
<evidence type="ECO:0000256" key="6">
    <source>
        <dbReference type="ARBA" id="ARBA00022692"/>
    </source>
</evidence>
<keyword evidence="6 11" id="KW-0812">Transmembrane</keyword>
<dbReference type="GO" id="GO:0015833">
    <property type="term" value="P:peptide transport"/>
    <property type="evidence" value="ECO:0007669"/>
    <property type="project" value="InterPro"/>
</dbReference>
<evidence type="ECO:0000256" key="8">
    <source>
        <dbReference type="ARBA" id="ARBA00022840"/>
    </source>
</evidence>
<dbReference type="Pfam" id="PF00005">
    <property type="entry name" value="ABC_tran"/>
    <property type="match status" value="2"/>
</dbReference>
<name>A0A157SH60_9BORD</name>
<dbReference type="CDD" id="cd03257">
    <property type="entry name" value="ABC_NikE_OppD_transporters"/>
    <property type="match status" value="2"/>
</dbReference>
<dbReference type="PROSITE" id="PS00211">
    <property type="entry name" value="ABC_TRANSPORTER_1"/>
    <property type="match status" value="2"/>
</dbReference>
<feature type="transmembrane region" description="Helical" evidence="11">
    <location>
        <begin position="218"/>
        <end position="239"/>
    </location>
</feature>
<feature type="transmembrane region" description="Helical" evidence="11">
    <location>
        <begin position="32"/>
        <end position="54"/>
    </location>
</feature>
<evidence type="ECO:0000256" key="7">
    <source>
        <dbReference type="ARBA" id="ARBA00022741"/>
    </source>
</evidence>
<dbReference type="SUPFAM" id="SSF161098">
    <property type="entry name" value="MetI-like"/>
    <property type="match status" value="1"/>
</dbReference>
<evidence type="ECO:0000256" key="5">
    <source>
        <dbReference type="ARBA" id="ARBA00022475"/>
    </source>
</evidence>
<keyword evidence="4 11" id="KW-0813">Transport</keyword>
<dbReference type="NCBIfam" id="NF007739">
    <property type="entry name" value="PRK10419.1"/>
    <property type="match status" value="2"/>
</dbReference>
<feature type="domain" description="ABC transporter" evidence="12">
    <location>
        <begin position="325"/>
        <end position="572"/>
    </location>
</feature>
<gene>
    <name evidence="14" type="primary">gsiA_12</name>
    <name evidence="14" type="ORF">SAMEA3906486_02717</name>
</gene>
<evidence type="ECO:0000256" key="3">
    <source>
        <dbReference type="ARBA" id="ARBA00005417"/>
    </source>
</evidence>
<dbReference type="PROSITE" id="PS50928">
    <property type="entry name" value="ABC_TM1"/>
    <property type="match status" value="1"/>
</dbReference>
<dbReference type="FunFam" id="3.40.50.300:FF:000016">
    <property type="entry name" value="Oligopeptide ABC transporter ATP-binding component"/>
    <property type="match status" value="1"/>
</dbReference>
<dbReference type="SUPFAM" id="SSF52540">
    <property type="entry name" value="P-loop containing nucleoside triphosphate hydrolases"/>
    <property type="match status" value="2"/>
</dbReference>
<dbReference type="InterPro" id="IPR013563">
    <property type="entry name" value="Oligopep_ABC_C"/>
</dbReference>
<keyword evidence="10 11" id="KW-0472">Membrane</keyword>
<dbReference type="CDD" id="cd06261">
    <property type="entry name" value="TM_PBP2"/>
    <property type="match status" value="1"/>
</dbReference>
<sequence length="859" mass="92214">MAPPNDTAAALPARLPAEAGAWRRVRRELRGAPVLLALAVLALMALMALFAPWLGTVDPTAIAPGSRLKPPFGDFLFGTDAFGRDVWSRVAYGARVSLAAGLGAALASTAAGLALGVLAGWFRWLDGPIMRVMDALMAIPGILLAIALVSVSGASLGTVLFAITLPEIPRVVRLVRGQILSVRGEPYVEAALALGTPLPQLVWRHLLPATVAPLTVQATYVFASAMLTEAILGFLGAGVPPELASWGNIMSEGRVYFRLLPGLILFPGLFLSLTVLSINILGDALRDAFDPRGLPARGVPGLAAAPSQPARHAGNSNTSAPILSLRGLTVRAADSGAQVVRNLSLDVHAGETVCVVGESGSGKSVTALAVMGLLPQGALAAQGGAILLQDEDVLAASPRRLRRLRATRMAMVFQEPMTALNPVHRVGRQVDEVLRLHRRMARGERRARVLEMFRSVHLPDPERIYDAYPHELSGGQRQRIVIAMALILEPALLIADEPTTALDVTTQRQILALIRELQHKHGTAVLLITHDFGVVAEIADRIVVMNRGDLIETGTRDDILARPAHHYTRRLVSSVPSLAPMRHTPLKDDVVLQVRGLGRTYSSPRLLSMRARGIVAATDVDLTLRRGEILGLVGESGSGKSTVARCVARLIEPTHGSLSMGDTDLARLSGAALRQMRKRVQIVFQDPYRSLNPRRTVGDSLIEGLLNFGMPRGQAQARAIAMLGVVGIGPDAMRRYPHQFSGGQRQRLCIARALVMEPQVLVADEAVSALDVSVQAQVLDLLEDVRQRTGVSILFITHDLRVAAQVCDTIAVMLQGRVVETGPARTVLVSPRHDYTRALLAAAPGRDWDFRNFRPLRAG</sequence>
<dbReference type="STRING" id="288768.SAMEA3906486_02717"/>
<dbReference type="SMART" id="SM00382">
    <property type="entry name" value="AAA"/>
    <property type="match status" value="2"/>
</dbReference>
<evidence type="ECO:0000259" key="12">
    <source>
        <dbReference type="PROSITE" id="PS50893"/>
    </source>
</evidence>
<evidence type="ECO:0000256" key="2">
    <source>
        <dbReference type="ARBA" id="ARBA00004651"/>
    </source>
</evidence>
<feature type="transmembrane region" description="Helical" evidence="11">
    <location>
        <begin position="136"/>
        <end position="163"/>
    </location>
</feature>
<accession>A0A157SH60</accession>
<dbReference type="InterPro" id="IPR050388">
    <property type="entry name" value="ABC_Ni/Peptide_Import"/>
</dbReference>
<evidence type="ECO:0000313" key="15">
    <source>
        <dbReference type="Proteomes" id="UP000076848"/>
    </source>
</evidence>
<dbReference type="Pfam" id="PF00528">
    <property type="entry name" value="BPD_transp_1"/>
    <property type="match status" value="1"/>
</dbReference>
<dbReference type="GO" id="GO:0016887">
    <property type="term" value="F:ATP hydrolysis activity"/>
    <property type="evidence" value="ECO:0007669"/>
    <property type="project" value="InterPro"/>
</dbReference>
<keyword evidence="8 14" id="KW-0067">ATP-binding</keyword>
<dbReference type="EMBL" id="FKIF01000006">
    <property type="protein sequence ID" value="SAI69802.1"/>
    <property type="molecule type" value="Genomic_DNA"/>
</dbReference>
<dbReference type="GO" id="GO:0055085">
    <property type="term" value="P:transmembrane transport"/>
    <property type="evidence" value="ECO:0007669"/>
    <property type="project" value="InterPro"/>
</dbReference>
<organism evidence="14 15">
    <name type="scientific">Bordetella ansorpii</name>
    <dbReference type="NCBI Taxonomy" id="288768"/>
    <lineage>
        <taxon>Bacteria</taxon>
        <taxon>Pseudomonadati</taxon>
        <taxon>Pseudomonadota</taxon>
        <taxon>Betaproteobacteria</taxon>
        <taxon>Burkholderiales</taxon>
        <taxon>Alcaligenaceae</taxon>
        <taxon>Bordetella</taxon>
    </lineage>
</organism>
<comment type="subcellular location">
    <subcellularLocation>
        <location evidence="1">Cell inner membrane</location>
        <topology evidence="1">Peripheral membrane protein</topology>
    </subcellularLocation>
    <subcellularLocation>
        <location evidence="2 11">Cell membrane</location>
        <topology evidence="2 11">Multi-pass membrane protein</topology>
    </subcellularLocation>
</comment>
<dbReference type="PROSITE" id="PS50893">
    <property type="entry name" value="ABC_TRANSPORTER_2"/>
    <property type="match status" value="2"/>
</dbReference>
<dbReference type="Gene3D" id="3.40.50.300">
    <property type="entry name" value="P-loop containing nucleotide triphosphate hydrolases"/>
    <property type="match status" value="2"/>
</dbReference>
<dbReference type="EC" id="3.6.3.-" evidence="14"/>
<dbReference type="InterPro" id="IPR003593">
    <property type="entry name" value="AAA+_ATPase"/>
</dbReference>
<evidence type="ECO:0000256" key="11">
    <source>
        <dbReference type="RuleBase" id="RU363032"/>
    </source>
</evidence>
<keyword evidence="15" id="KW-1185">Reference proteome</keyword>
<dbReference type="NCBIfam" id="NF008453">
    <property type="entry name" value="PRK11308.1"/>
    <property type="match status" value="2"/>
</dbReference>
<evidence type="ECO:0000259" key="13">
    <source>
        <dbReference type="PROSITE" id="PS50928"/>
    </source>
</evidence>
<keyword evidence="7" id="KW-0547">Nucleotide-binding</keyword>
<dbReference type="Gene3D" id="1.10.3720.10">
    <property type="entry name" value="MetI-like"/>
    <property type="match status" value="1"/>
</dbReference>
<dbReference type="PANTHER" id="PTHR43297:SF2">
    <property type="entry name" value="DIPEPTIDE TRANSPORT ATP-BINDING PROTEIN DPPD"/>
    <property type="match status" value="1"/>
</dbReference>
<dbReference type="InterPro" id="IPR003439">
    <property type="entry name" value="ABC_transporter-like_ATP-bd"/>
</dbReference>
<feature type="transmembrane region" description="Helical" evidence="11">
    <location>
        <begin position="259"/>
        <end position="282"/>
    </location>
</feature>
<comment type="similarity">
    <text evidence="3">Belongs to the ABC transporter superfamily.</text>
</comment>
<proteinExistence type="inferred from homology"/>
<dbReference type="InterPro" id="IPR027417">
    <property type="entry name" value="P-loop_NTPase"/>
</dbReference>
<dbReference type="InterPro" id="IPR025966">
    <property type="entry name" value="OppC_N"/>
</dbReference>
<feature type="domain" description="ABC transporter" evidence="12">
    <location>
        <begin position="592"/>
        <end position="840"/>
    </location>
</feature>
<dbReference type="Pfam" id="PF12911">
    <property type="entry name" value="OppC_N"/>
    <property type="match status" value="1"/>
</dbReference>
<feature type="transmembrane region" description="Helical" evidence="11">
    <location>
        <begin position="98"/>
        <end position="124"/>
    </location>
</feature>
<dbReference type="OrthoDB" id="9802772at2"/>
<reference evidence="14 15" key="1">
    <citation type="submission" date="2016-04" db="EMBL/GenBank/DDBJ databases">
        <authorList>
            <consortium name="Pathogen Informatics"/>
        </authorList>
    </citation>
    <scope>NUCLEOTIDE SEQUENCE [LARGE SCALE GENOMIC DNA]</scope>
    <source>
        <strain evidence="14 15">H050680373</strain>
    </source>
</reference>
<evidence type="ECO:0000313" key="14">
    <source>
        <dbReference type="EMBL" id="SAI69802.1"/>
    </source>
</evidence>
<keyword evidence="14" id="KW-0378">Hydrolase</keyword>
<dbReference type="InterPro" id="IPR035906">
    <property type="entry name" value="MetI-like_sf"/>
</dbReference>
<dbReference type="Pfam" id="PF08352">
    <property type="entry name" value="oligo_HPY"/>
    <property type="match status" value="2"/>
</dbReference>
<dbReference type="AlphaFoldDB" id="A0A157SH60"/>
<evidence type="ECO:0000256" key="9">
    <source>
        <dbReference type="ARBA" id="ARBA00022989"/>
    </source>
</evidence>